<proteinExistence type="predicted"/>
<dbReference type="InterPro" id="IPR000073">
    <property type="entry name" value="AB_hydrolase_1"/>
</dbReference>
<dbReference type="InterPro" id="IPR050266">
    <property type="entry name" value="AB_hydrolase_sf"/>
</dbReference>
<dbReference type="EMBL" id="AP018711">
    <property type="protein sequence ID" value="BBE35127.1"/>
    <property type="molecule type" value="Genomic_DNA"/>
</dbReference>
<feature type="domain" description="AB hydrolase-1" evidence="1">
    <location>
        <begin position="79"/>
        <end position="327"/>
    </location>
</feature>
<dbReference type="PANTHER" id="PTHR43798">
    <property type="entry name" value="MONOACYLGLYCEROL LIPASE"/>
    <property type="match status" value="1"/>
</dbReference>
<dbReference type="PANTHER" id="PTHR43798:SF33">
    <property type="entry name" value="HYDROLASE, PUTATIVE (AFU_ORTHOLOGUE AFUA_2G14860)-RELATED"/>
    <property type="match status" value="1"/>
</dbReference>
<dbReference type="EMBL" id="RBWX01000007">
    <property type="protein sequence ID" value="RKS92106.1"/>
    <property type="molecule type" value="Genomic_DNA"/>
</dbReference>
<dbReference type="Proteomes" id="UP000276029">
    <property type="component" value="Unassembled WGS sequence"/>
</dbReference>
<reference evidence="2 4" key="1">
    <citation type="submission" date="2018-06" db="EMBL/GenBank/DDBJ databases">
        <title>Complete Genome Sequence of the Microcystin-Degrading Bacterium Sphingosinicella microcystinivorans Strain B-9.</title>
        <authorList>
            <person name="Jin H."/>
            <person name="Nishizawa T."/>
            <person name="Guo Y."/>
            <person name="Nishizawa A."/>
            <person name="Park H."/>
            <person name="Kato H."/>
            <person name="Tsuji K."/>
            <person name="Harada K."/>
        </authorList>
    </citation>
    <scope>NUCLEOTIDE SEQUENCE [LARGE SCALE GENOMIC DNA]</scope>
    <source>
        <strain evidence="2 4">B9</strain>
    </source>
</reference>
<dbReference type="Proteomes" id="UP000275727">
    <property type="component" value="Chromosome"/>
</dbReference>
<reference evidence="3 5" key="2">
    <citation type="submission" date="2018-10" db="EMBL/GenBank/DDBJ databases">
        <title>Genomic Encyclopedia of Type Strains, Phase IV (KMG-IV): sequencing the most valuable type-strain genomes for metagenomic binning, comparative biology and taxonomic classification.</title>
        <authorList>
            <person name="Goeker M."/>
        </authorList>
    </citation>
    <scope>NUCLEOTIDE SEQUENCE [LARGE SCALE GENOMIC DNA]</scope>
    <source>
        <strain evidence="3 5">DSM 19791</strain>
    </source>
</reference>
<keyword evidence="5" id="KW-1185">Reference proteome</keyword>
<organism evidence="2 4">
    <name type="scientific">Sphingosinicella microcystinivorans</name>
    <dbReference type="NCBI Taxonomy" id="335406"/>
    <lineage>
        <taxon>Bacteria</taxon>
        <taxon>Pseudomonadati</taxon>
        <taxon>Pseudomonadota</taxon>
        <taxon>Alphaproteobacteria</taxon>
        <taxon>Sphingomonadales</taxon>
        <taxon>Sphingosinicellaceae</taxon>
        <taxon>Sphingosinicella</taxon>
    </lineage>
</organism>
<dbReference type="RefSeq" id="WP_121049135.1">
    <property type="nucleotide sequence ID" value="NZ_AP018711.1"/>
</dbReference>
<protein>
    <submittedName>
        <fullName evidence="3">Pimeloyl-ACP methyl ester carboxylesterase</fullName>
    </submittedName>
</protein>
<evidence type="ECO:0000313" key="2">
    <source>
        <dbReference type="EMBL" id="BBE35127.1"/>
    </source>
</evidence>
<dbReference type="SUPFAM" id="SSF53474">
    <property type="entry name" value="alpha/beta-Hydrolases"/>
    <property type="match status" value="1"/>
</dbReference>
<accession>A0AAD1G1Q1</accession>
<dbReference type="AlphaFoldDB" id="A0AAD1G1Q1"/>
<dbReference type="Gene3D" id="3.40.50.1820">
    <property type="entry name" value="alpha/beta hydrolase"/>
    <property type="match status" value="1"/>
</dbReference>
<evidence type="ECO:0000259" key="1">
    <source>
        <dbReference type="Pfam" id="PF12697"/>
    </source>
</evidence>
<dbReference type="InterPro" id="IPR029058">
    <property type="entry name" value="AB_hydrolase_fold"/>
</dbReference>
<dbReference type="GO" id="GO:0016020">
    <property type="term" value="C:membrane"/>
    <property type="evidence" value="ECO:0007669"/>
    <property type="project" value="TreeGrafter"/>
</dbReference>
<sequence length="342" mass="36898">MTLGSKMWLWARRVAIGLFVFLLLAVLVGAVYEFFARRSADFQYSAPGTLVDIGGRRIHLDCRGGGSPTVILESGLDLNGSLAWYKVHDTLAKTTRTCAYDRAGIMWSDPSPDVRDGDHVAQDLHAALTAAGVDGPLVLVGHSLGGPYIMNYTRQFGASVAGLVFVDASHPDQLEKLAKPGEKKLKVELPLAARAMGALGWTGLPRVLSGALFPEEDSPIAPQRKAYSPTSMPGMLDELDSLETTLHQGGALRSLGDRPLVVLTGSKPYPKEALAAQGITEAEGRVQMQKWVDLHRDEARWSTESRHEILPDAGHYIQIDRPDAVVSAVNEVVGKVRSGTKG</sequence>
<evidence type="ECO:0000313" key="3">
    <source>
        <dbReference type="EMBL" id="RKS92106.1"/>
    </source>
</evidence>
<evidence type="ECO:0000313" key="4">
    <source>
        <dbReference type="Proteomes" id="UP000275727"/>
    </source>
</evidence>
<evidence type="ECO:0000313" key="5">
    <source>
        <dbReference type="Proteomes" id="UP000276029"/>
    </source>
</evidence>
<name>A0AAD1G1Q1_SPHMI</name>
<dbReference type="Pfam" id="PF12697">
    <property type="entry name" value="Abhydrolase_6"/>
    <property type="match status" value="1"/>
</dbReference>
<gene>
    <name evidence="3" type="ORF">DFR51_1682</name>
    <name evidence="2" type="ORF">SmB9_27850</name>
</gene>
<dbReference type="KEGG" id="smic:SmB9_27850"/>